<evidence type="ECO:0000256" key="1">
    <source>
        <dbReference type="SAM" id="MobiDB-lite"/>
    </source>
</evidence>
<feature type="region of interest" description="Disordered" evidence="1">
    <location>
        <begin position="27"/>
        <end position="73"/>
    </location>
</feature>
<dbReference type="EMBL" id="CAICTM010000143">
    <property type="protein sequence ID" value="CAB9502726.1"/>
    <property type="molecule type" value="Genomic_DNA"/>
</dbReference>
<evidence type="ECO:0000256" key="2">
    <source>
        <dbReference type="SAM" id="Phobius"/>
    </source>
</evidence>
<evidence type="ECO:0000313" key="3">
    <source>
        <dbReference type="EMBL" id="CAB9502726.1"/>
    </source>
</evidence>
<keyword evidence="2" id="KW-1133">Transmembrane helix</keyword>
<feature type="transmembrane region" description="Helical" evidence="2">
    <location>
        <begin position="240"/>
        <end position="261"/>
    </location>
</feature>
<proteinExistence type="predicted"/>
<feature type="transmembrane region" description="Helical" evidence="2">
    <location>
        <begin position="383"/>
        <end position="406"/>
    </location>
</feature>
<feature type="transmembrane region" description="Helical" evidence="2">
    <location>
        <begin position="418"/>
        <end position="440"/>
    </location>
</feature>
<reference evidence="3" key="1">
    <citation type="submission" date="2020-06" db="EMBL/GenBank/DDBJ databases">
        <authorList>
            <consortium name="Plant Systems Biology data submission"/>
        </authorList>
    </citation>
    <scope>NUCLEOTIDE SEQUENCE</scope>
    <source>
        <strain evidence="3">D6</strain>
    </source>
</reference>
<dbReference type="OrthoDB" id="51756at2759"/>
<gene>
    <name evidence="3" type="ORF">SEMRO_144_G067000.1</name>
</gene>
<dbReference type="AlphaFoldDB" id="A0A9N8DLB3"/>
<keyword evidence="2" id="KW-0812">Transmembrane</keyword>
<protein>
    <submittedName>
        <fullName evidence="3">Uncharacterized protein</fullName>
    </submittedName>
</protein>
<name>A0A9N8DLB3_9STRA</name>
<comment type="caution">
    <text evidence="3">The sequence shown here is derived from an EMBL/GenBank/DDBJ whole genome shotgun (WGS) entry which is preliminary data.</text>
</comment>
<organism evidence="3 4">
    <name type="scientific">Seminavis robusta</name>
    <dbReference type="NCBI Taxonomy" id="568900"/>
    <lineage>
        <taxon>Eukaryota</taxon>
        <taxon>Sar</taxon>
        <taxon>Stramenopiles</taxon>
        <taxon>Ochrophyta</taxon>
        <taxon>Bacillariophyta</taxon>
        <taxon>Bacillariophyceae</taxon>
        <taxon>Bacillariophycidae</taxon>
        <taxon>Naviculales</taxon>
        <taxon>Naviculaceae</taxon>
        <taxon>Seminavis</taxon>
    </lineage>
</organism>
<keyword evidence="2" id="KW-0472">Membrane</keyword>
<feature type="compositionally biased region" description="Polar residues" evidence="1">
    <location>
        <begin position="47"/>
        <end position="62"/>
    </location>
</feature>
<feature type="compositionally biased region" description="Basic and acidic residues" evidence="1">
    <location>
        <begin position="103"/>
        <end position="116"/>
    </location>
</feature>
<feature type="compositionally biased region" description="Polar residues" evidence="1">
    <location>
        <begin position="118"/>
        <end position="131"/>
    </location>
</feature>
<dbReference type="Proteomes" id="UP001153069">
    <property type="component" value="Unassembled WGS sequence"/>
</dbReference>
<feature type="region of interest" description="Disordered" evidence="1">
    <location>
        <begin position="87"/>
        <end position="136"/>
    </location>
</feature>
<sequence>MEFGNSQVKNGGDMEEEVDVDAMITANSEARNQYEHELDVDAVISNDPPNSNQEEFGTSQVRRGSDPPDEEVGATAVVAATAASVAVESRMGQEPPGAFQHGESVKGESIRTREPSVRASSITAGSVNQQEVELDNDEEGIEVDEEGNKKEVVAAAAIGAATGVAVGATVAAADKPEEVVPPPVVESQAQPQQVVMDEALPNDNVNNNAAAQEAIAAKTSHVSEDQCCTFRCCGYPNGPFPVLFAQVFLLLGLLLCAWSMVDCKFIEATSGYPERYYAPSSIFIPLVPPTMSPTTAPPPPTRRGFGFIFNETEPGSCGFSEDGRSWDYYDEELQNYIDFLGSDWELIRILTGASWATGWVAWLILVTLTCCSYMKAFRWLGSAVVILAVGGLQASCFAVFGSSFCIDDADCKPARGMWFAVGGIASYLIAGFLFCFMRNYPGAVA</sequence>
<accession>A0A9N8DLB3</accession>
<evidence type="ECO:0000313" key="4">
    <source>
        <dbReference type="Proteomes" id="UP001153069"/>
    </source>
</evidence>
<keyword evidence="4" id="KW-1185">Reference proteome</keyword>